<dbReference type="EMBL" id="SJPQ01000003">
    <property type="protein sequence ID" value="TWT87472.1"/>
    <property type="molecule type" value="Genomic_DNA"/>
</dbReference>
<comment type="caution">
    <text evidence="2">The sequence shown here is derived from an EMBL/GenBank/DDBJ whole genome shotgun (WGS) entry which is preliminary data.</text>
</comment>
<evidence type="ECO:0000256" key="1">
    <source>
        <dbReference type="SAM" id="Phobius"/>
    </source>
</evidence>
<dbReference type="AlphaFoldDB" id="A0A5C5ZJB2"/>
<feature type="transmembrane region" description="Helical" evidence="1">
    <location>
        <begin position="101"/>
        <end position="120"/>
    </location>
</feature>
<dbReference type="OrthoDB" id="8480418at2"/>
<keyword evidence="1" id="KW-0812">Transmembrane</keyword>
<feature type="transmembrane region" description="Helical" evidence="1">
    <location>
        <begin position="12"/>
        <end position="28"/>
    </location>
</feature>
<evidence type="ECO:0000313" key="2">
    <source>
        <dbReference type="EMBL" id="TWT87472.1"/>
    </source>
</evidence>
<keyword evidence="1" id="KW-1133">Transmembrane helix</keyword>
<organism evidence="2 3">
    <name type="scientific">Pseudobythopirellula maris</name>
    <dbReference type="NCBI Taxonomy" id="2527991"/>
    <lineage>
        <taxon>Bacteria</taxon>
        <taxon>Pseudomonadati</taxon>
        <taxon>Planctomycetota</taxon>
        <taxon>Planctomycetia</taxon>
        <taxon>Pirellulales</taxon>
        <taxon>Lacipirellulaceae</taxon>
        <taxon>Pseudobythopirellula</taxon>
    </lineage>
</organism>
<keyword evidence="1" id="KW-0472">Membrane</keyword>
<gene>
    <name evidence="2" type="ORF">Mal64_30110</name>
</gene>
<protein>
    <recommendedName>
        <fullName evidence="4">Ferric reductase like transmembrane component</fullName>
    </recommendedName>
</protein>
<evidence type="ECO:0000313" key="3">
    <source>
        <dbReference type="Proteomes" id="UP000315440"/>
    </source>
</evidence>
<keyword evidence="3" id="KW-1185">Reference proteome</keyword>
<dbReference type="RefSeq" id="WP_146401638.1">
    <property type="nucleotide sequence ID" value="NZ_SJPQ01000003.1"/>
</dbReference>
<proteinExistence type="predicted"/>
<sequence length="274" mass="30076">MDRFANRRIRHLFAATLGAAGLVLWVRWMDASLYRGALATGYVLYAAVLFLAAYHLRKKLPGIPLGRSATWMQIHLLVGAMTAPLFVLHTGGFAADGWLEGALAASYWATFLSGVAGLWLTRSLPRQLARTGEQYVYERIPQLRRRVLEDADTAVLAAVDSSGATTLASFYAERVQGFLLGGRPLAYAVRPTSSTRKRLFGEITALGRVLTPPEQEASEKLFALVRKKDDLDFHQSRQGLLKGWIFVHLCLTWSLLLLGALHGVLALGFSGGHA</sequence>
<feature type="transmembrane region" description="Helical" evidence="1">
    <location>
        <begin position="74"/>
        <end position="95"/>
    </location>
</feature>
<name>A0A5C5ZJB2_9BACT</name>
<evidence type="ECO:0008006" key="4">
    <source>
        <dbReference type="Google" id="ProtNLM"/>
    </source>
</evidence>
<feature type="transmembrane region" description="Helical" evidence="1">
    <location>
        <begin position="34"/>
        <end position="54"/>
    </location>
</feature>
<accession>A0A5C5ZJB2</accession>
<feature type="transmembrane region" description="Helical" evidence="1">
    <location>
        <begin position="244"/>
        <end position="269"/>
    </location>
</feature>
<reference evidence="2 3" key="1">
    <citation type="submission" date="2019-02" db="EMBL/GenBank/DDBJ databases">
        <title>Deep-cultivation of Planctomycetes and their phenomic and genomic characterization uncovers novel biology.</title>
        <authorList>
            <person name="Wiegand S."/>
            <person name="Jogler M."/>
            <person name="Boedeker C."/>
            <person name="Pinto D."/>
            <person name="Vollmers J."/>
            <person name="Rivas-Marin E."/>
            <person name="Kohn T."/>
            <person name="Peeters S.H."/>
            <person name="Heuer A."/>
            <person name="Rast P."/>
            <person name="Oberbeckmann S."/>
            <person name="Bunk B."/>
            <person name="Jeske O."/>
            <person name="Meyerdierks A."/>
            <person name="Storesund J.E."/>
            <person name="Kallscheuer N."/>
            <person name="Luecker S."/>
            <person name="Lage O.M."/>
            <person name="Pohl T."/>
            <person name="Merkel B.J."/>
            <person name="Hornburger P."/>
            <person name="Mueller R.-W."/>
            <person name="Bruemmer F."/>
            <person name="Labrenz M."/>
            <person name="Spormann A.M."/>
            <person name="Op Den Camp H."/>
            <person name="Overmann J."/>
            <person name="Amann R."/>
            <person name="Jetten M.S.M."/>
            <person name="Mascher T."/>
            <person name="Medema M.H."/>
            <person name="Devos D.P."/>
            <person name="Kaster A.-K."/>
            <person name="Ovreas L."/>
            <person name="Rohde M."/>
            <person name="Galperin M.Y."/>
            <person name="Jogler C."/>
        </authorList>
    </citation>
    <scope>NUCLEOTIDE SEQUENCE [LARGE SCALE GENOMIC DNA]</scope>
    <source>
        <strain evidence="2 3">Mal64</strain>
    </source>
</reference>
<dbReference type="Proteomes" id="UP000315440">
    <property type="component" value="Unassembled WGS sequence"/>
</dbReference>